<keyword evidence="6 9" id="KW-0862">Zinc</keyword>
<evidence type="ECO:0000256" key="11">
    <source>
        <dbReference type="RuleBase" id="RU003947"/>
    </source>
</evidence>
<dbReference type="InterPro" id="IPR001952">
    <property type="entry name" value="Alkaline_phosphatase"/>
</dbReference>
<keyword evidence="3" id="KW-0597">Phosphoprotein</keyword>
<feature type="binding site" evidence="9">
    <location>
        <position position="380"/>
    </location>
    <ligand>
        <name>Zn(2+)</name>
        <dbReference type="ChEBI" id="CHEBI:29105"/>
        <label>2</label>
    </ligand>
</feature>
<feature type="binding site" evidence="9">
    <location>
        <position position="332"/>
    </location>
    <ligand>
        <name>Mg(2+)</name>
        <dbReference type="ChEBI" id="CHEBI:18420"/>
    </ligand>
</feature>
<comment type="catalytic activity">
    <reaction evidence="11">
        <text>a phosphate monoester + H2O = an alcohol + phosphate</text>
        <dbReference type="Rhea" id="RHEA:15017"/>
        <dbReference type="ChEBI" id="CHEBI:15377"/>
        <dbReference type="ChEBI" id="CHEBI:30879"/>
        <dbReference type="ChEBI" id="CHEBI:43474"/>
        <dbReference type="ChEBI" id="CHEBI:67140"/>
        <dbReference type="EC" id="3.1.3.1"/>
    </reaction>
</comment>
<dbReference type="Proteomes" id="UP000319731">
    <property type="component" value="Unassembled WGS sequence"/>
</dbReference>
<evidence type="ECO:0000256" key="1">
    <source>
        <dbReference type="ARBA" id="ARBA00005984"/>
    </source>
</evidence>
<accession>A0A507BX33</accession>
<reference evidence="12 13" key="1">
    <citation type="journal article" date="2019" name="Sci. Rep.">
        <title>Comparative genomics of chytrid fungi reveal insights into the obligate biotrophic and pathogenic lifestyle of Synchytrium endobioticum.</title>
        <authorList>
            <person name="van de Vossenberg B.T.L.H."/>
            <person name="Warris S."/>
            <person name="Nguyen H.D.T."/>
            <person name="van Gent-Pelzer M.P.E."/>
            <person name="Joly D.L."/>
            <person name="van de Geest H.C."/>
            <person name="Bonants P.J.M."/>
            <person name="Smith D.S."/>
            <person name="Levesque C.A."/>
            <person name="van der Lee T.A.J."/>
        </authorList>
    </citation>
    <scope>NUCLEOTIDE SEQUENCE [LARGE SCALE GENOMIC DNA]</scope>
    <source>
        <strain evidence="12 13">JEL517</strain>
    </source>
</reference>
<dbReference type="Gene3D" id="3.40.720.10">
    <property type="entry name" value="Alkaline Phosphatase, subunit A"/>
    <property type="match status" value="1"/>
</dbReference>
<evidence type="ECO:0000256" key="2">
    <source>
        <dbReference type="ARBA" id="ARBA00012647"/>
    </source>
</evidence>
<evidence type="ECO:0000256" key="9">
    <source>
        <dbReference type="PIRSR" id="PIRSR601952-2"/>
    </source>
</evidence>
<organism evidence="12 13">
    <name type="scientific">Synchytrium microbalum</name>
    <dbReference type="NCBI Taxonomy" id="1806994"/>
    <lineage>
        <taxon>Eukaryota</taxon>
        <taxon>Fungi</taxon>
        <taxon>Fungi incertae sedis</taxon>
        <taxon>Chytridiomycota</taxon>
        <taxon>Chytridiomycota incertae sedis</taxon>
        <taxon>Chytridiomycetes</taxon>
        <taxon>Synchytriales</taxon>
        <taxon>Synchytriaceae</taxon>
        <taxon>Synchytrium</taxon>
    </lineage>
</organism>
<feature type="binding site" evidence="9">
    <location>
        <position position="483"/>
    </location>
    <ligand>
        <name>Zn(2+)</name>
        <dbReference type="ChEBI" id="CHEBI:29105"/>
        <label>2</label>
    </ligand>
</feature>
<dbReference type="CDD" id="cd16012">
    <property type="entry name" value="ALP"/>
    <property type="match status" value="1"/>
</dbReference>
<dbReference type="GO" id="GO:0000329">
    <property type="term" value="C:fungal-type vacuole membrane"/>
    <property type="evidence" value="ECO:0007669"/>
    <property type="project" value="TreeGrafter"/>
</dbReference>
<dbReference type="PANTHER" id="PTHR11596:SF5">
    <property type="entry name" value="ALKALINE PHOSPHATASE"/>
    <property type="match status" value="1"/>
</dbReference>
<proteinExistence type="inferred from homology"/>
<gene>
    <name evidence="12" type="primary">PHO8B</name>
    <name evidence="12" type="ORF">SmJEL517_g06080</name>
</gene>
<dbReference type="SUPFAM" id="SSF53649">
    <property type="entry name" value="Alkaline phosphatase-like"/>
    <property type="match status" value="1"/>
</dbReference>
<keyword evidence="7 9" id="KW-0460">Magnesium</keyword>
<feature type="active site" description="Phosphoserine intermediate" evidence="8">
    <location>
        <position position="139"/>
    </location>
</feature>
<feature type="binding site" evidence="9">
    <location>
        <position position="379"/>
    </location>
    <ligand>
        <name>Zn(2+)</name>
        <dbReference type="ChEBI" id="CHEBI:29105"/>
        <label>2</label>
    </ligand>
</feature>
<feature type="binding site" evidence="9">
    <location>
        <position position="192"/>
    </location>
    <ligand>
        <name>Mg(2+)</name>
        <dbReference type="ChEBI" id="CHEBI:18420"/>
    </ligand>
</feature>
<comment type="cofactor">
    <cofactor evidence="9">
        <name>Mg(2+)</name>
        <dbReference type="ChEBI" id="CHEBI:18420"/>
    </cofactor>
    <text evidence="9">Binds 1 Mg(2+) ion.</text>
</comment>
<keyword evidence="4 9" id="KW-0479">Metal-binding</keyword>
<keyword evidence="5 11" id="KW-0378">Hydrolase</keyword>
<dbReference type="OrthoDB" id="7392499at2759"/>
<feature type="binding site" evidence="9">
    <location>
        <position position="91"/>
    </location>
    <ligand>
        <name>Zn(2+)</name>
        <dbReference type="ChEBI" id="CHEBI:29105"/>
        <label>2</label>
    </ligand>
</feature>
<dbReference type="GO" id="GO:0046872">
    <property type="term" value="F:metal ion binding"/>
    <property type="evidence" value="ECO:0007669"/>
    <property type="project" value="UniProtKB-KW"/>
</dbReference>
<dbReference type="PRINTS" id="PR00113">
    <property type="entry name" value="ALKPHPHTASE"/>
</dbReference>
<dbReference type="SMART" id="SM00098">
    <property type="entry name" value="alkPPc"/>
    <property type="match status" value="1"/>
</dbReference>
<name>A0A507BX33_9FUNG</name>
<keyword evidence="13" id="KW-1185">Reference proteome</keyword>
<dbReference type="GeneID" id="42007303"/>
<dbReference type="InterPro" id="IPR018299">
    <property type="entry name" value="Alkaline_phosphatase_AS"/>
</dbReference>
<dbReference type="GO" id="GO:0004035">
    <property type="term" value="F:alkaline phosphatase activity"/>
    <property type="evidence" value="ECO:0007669"/>
    <property type="project" value="UniProtKB-EC"/>
</dbReference>
<evidence type="ECO:0000313" key="12">
    <source>
        <dbReference type="EMBL" id="TPX30354.1"/>
    </source>
</evidence>
<evidence type="ECO:0000256" key="7">
    <source>
        <dbReference type="ARBA" id="ARBA00022842"/>
    </source>
</evidence>
<dbReference type="RefSeq" id="XP_031022031.1">
    <property type="nucleotide sequence ID" value="XM_031172006.1"/>
</dbReference>
<comment type="cofactor">
    <cofactor evidence="9">
        <name>Zn(2+)</name>
        <dbReference type="ChEBI" id="CHEBI:29105"/>
    </cofactor>
    <text evidence="9">Binds 2 Zn(2+) ions.</text>
</comment>
<dbReference type="Gene3D" id="1.10.60.40">
    <property type="match status" value="1"/>
</dbReference>
<evidence type="ECO:0000256" key="4">
    <source>
        <dbReference type="ARBA" id="ARBA00022723"/>
    </source>
</evidence>
<dbReference type="InterPro" id="IPR017850">
    <property type="entry name" value="Alkaline_phosphatase_core_sf"/>
</dbReference>
<sequence>MAEASQPLVSHSASDDQIVSVNDDLLENNENHQDAWWTIKRKQARSFHIPVKIEYLHSIARCPGPVEINRVTVFFIVLASQRRNVILMISDGFGPASQTMARNYYTAIHNLAAGHQLPLDTIQVGSVRTRSSSSLVTDSAAGATAYSCALKTYNGAIGVDPDEKPCGTVLEAAKIAGYRTGLVATSRITHATPASFCTHVSSRDMENDIALQLIGNYSLGRTVDLAFGGGLCHFLPNTSSSSCRFDALAILNMAASRGWNMILDKHGFDALNLKSPLPILGLFTPDHMSYEIDRKATNSQPSLAEMSSKALEILLTASLSSADEKGFFLMIEGSRIDMAGHSNDAAAHVLEILAYNDAVEVVKAFVDKTPNTIMISTSDHETGGLSVAKQLTSAYPEYKWIPEALTKAKNSTEVLGQYLASTFPSGPTESLIRDILSEWLGITDPTPDEIAYLTTPHLAIEYDYFMGPMISTRAMLGWSTHGHSAVDVNLYAYGHRASDLKGNIENTDVGRFMERYLGVRLDSVTKRLQSQSIWHVPKVDLVGRAPYQELHYHSKPGYVA</sequence>
<protein>
    <recommendedName>
        <fullName evidence="2 11">Alkaline phosphatase</fullName>
        <ecNumber evidence="2 11">3.1.3.1</ecNumber>
    </recommendedName>
</protein>
<feature type="binding site" evidence="9">
    <location>
        <position position="341"/>
    </location>
    <ligand>
        <name>Zn(2+)</name>
        <dbReference type="ChEBI" id="CHEBI:29105"/>
        <label>2</label>
    </ligand>
</feature>
<comment type="similarity">
    <text evidence="1 10">Belongs to the alkaline phosphatase family.</text>
</comment>
<evidence type="ECO:0000256" key="10">
    <source>
        <dbReference type="RuleBase" id="RU003946"/>
    </source>
</evidence>
<evidence type="ECO:0000256" key="5">
    <source>
        <dbReference type="ARBA" id="ARBA00022801"/>
    </source>
</evidence>
<dbReference type="Pfam" id="PF00245">
    <property type="entry name" value="Alk_phosphatase"/>
    <property type="match status" value="1"/>
</dbReference>
<comment type="caution">
    <text evidence="12">The sequence shown here is derived from an EMBL/GenBank/DDBJ whole genome shotgun (WGS) entry which is preliminary data.</text>
</comment>
<evidence type="ECO:0000256" key="6">
    <source>
        <dbReference type="ARBA" id="ARBA00022833"/>
    </source>
</evidence>
<dbReference type="PANTHER" id="PTHR11596">
    <property type="entry name" value="ALKALINE PHOSPHATASE"/>
    <property type="match status" value="1"/>
</dbReference>
<feature type="binding site" evidence="9">
    <location>
        <position position="91"/>
    </location>
    <ligand>
        <name>Mg(2+)</name>
        <dbReference type="ChEBI" id="CHEBI:18420"/>
    </ligand>
</feature>
<feature type="binding site" evidence="9">
    <location>
        <position position="190"/>
    </location>
    <ligand>
        <name>Mg(2+)</name>
        <dbReference type="ChEBI" id="CHEBI:18420"/>
    </ligand>
</feature>
<dbReference type="PROSITE" id="PS00123">
    <property type="entry name" value="ALKALINE_PHOSPHATASE"/>
    <property type="match status" value="1"/>
</dbReference>
<evidence type="ECO:0000313" key="13">
    <source>
        <dbReference type="Proteomes" id="UP000319731"/>
    </source>
</evidence>
<dbReference type="AlphaFoldDB" id="A0A507BX33"/>
<feature type="binding site" evidence="9">
    <location>
        <position position="337"/>
    </location>
    <ligand>
        <name>Zn(2+)</name>
        <dbReference type="ChEBI" id="CHEBI:29105"/>
        <label>2</label>
    </ligand>
</feature>
<dbReference type="STRING" id="1806994.A0A507BX33"/>
<dbReference type="EC" id="3.1.3.1" evidence="2 11"/>
<evidence type="ECO:0000256" key="3">
    <source>
        <dbReference type="ARBA" id="ARBA00022553"/>
    </source>
</evidence>
<evidence type="ECO:0000256" key="8">
    <source>
        <dbReference type="PIRSR" id="PIRSR601952-1"/>
    </source>
</evidence>
<dbReference type="EMBL" id="QEAO01000074">
    <property type="protein sequence ID" value="TPX30354.1"/>
    <property type="molecule type" value="Genomic_DNA"/>
</dbReference>